<dbReference type="PANTHER" id="PTHR11076:SF33">
    <property type="entry name" value="DNA POLYMERASE KAPPA"/>
    <property type="match status" value="1"/>
</dbReference>
<evidence type="ECO:0000256" key="12">
    <source>
        <dbReference type="ARBA" id="ARBA00023125"/>
    </source>
</evidence>
<feature type="binding site" evidence="16">
    <location>
        <position position="116"/>
    </location>
    <ligand>
        <name>Mg(2+)</name>
        <dbReference type="ChEBI" id="CHEBI:18420"/>
    </ligand>
</feature>
<dbReference type="Gene3D" id="3.30.1490.100">
    <property type="entry name" value="DNA polymerase, Y-family, little finger domain"/>
    <property type="match status" value="1"/>
</dbReference>
<accession>A0A510V7Q7</accession>
<dbReference type="InterPro" id="IPR043502">
    <property type="entry name" value="DNA/RNA_pol_sf"/>
</dbReference>
<feature type="binding site" evidence="16">
    <location>
        <position position="22"/>
    </location>
    <ligand>
        <name>Mg(2+)</name>
        <dbReference type="ChEBI" id="CHEBI:18420"/>
    </ligand>
</feature>
<dbReference type="PROSITE" id="PS50173">
    <property type="entry name" value="UMUC"/>
    <property type="match status" value="1"/>
</dbReference>
<dbReference type="HAMAP" id="MF_01113">
    <property type="entry name" value="DNApol_IV"/>
    <property type="match status" value="1"/>
</dbReference>
<dbReference type="InterPro" id="IPR050116">
    <property type="entry name" value="DNA_polymerase-Y"/>
</dbReference>
<evidence type="ECO:0000256" key="4">
    <source>
        <dbReference type="ARBA" id="ARBA00022490"/>
    </source>
</evidence>
<feature type="active site" evidence="16">
    <location>
        <position position="117"/>
    </location>
</feature>
<dbReference type="Pfam" id="PF00817">
    <property type="entry name" value="IMS"/>
    <property type="match status" value="1"/>
</dbReference>
<dbReference type="InterPro" id="IPR022880">
    <property type="entry name" value="DNApol_IV"/>
</dbReference>
<comment type="subcellular location">
    <subcellularLocation>
        <location evidence="1 16">Cytoplasm</location>
    </subcellularLocation>
</comment>
<keyword evidence="9 16" id="KW-0227">DNA damage</keyword>
<keyword evidence="5 16" id="KW-0808">Transferase</keyword>
<dbReference type="NCBIfam" id="NF002882">
    <property type="entry name" value="PRK03348.1"/>
    <property type="match status" value="1"/>
</dbReference>
<keyword evidence="7 16" id="KW-0235">DNA replication</keyword>
<comment type="catalytic activity">
    <reaction evidence="15 16">
        <text>DNA(n) + a 2'-deoxyribonucleoside 5'-triphosphate = DNA(n+1) + diphosphate</text>
        <dbReference type="Rhea" id="RHEA:22508"/>
        <dbReference type="Rhea" id="RHEA-COMP:17339"/>
        <dbReference type="Rhea" id="RHEA-COMP:17340"/>
        <dbReference type="ChEBI" id="CHEBI:33019"/>
        <dbReference type="ChEBI" id="CHEBI:61560"/>
        <dbReference type="ChEBI" id="CHEBI:173112"/>
        <dbReference type="EC" id="2.7.7.7"/>
    </reaction>
</comment>
<dbReference type="InterPro" id="IPR053848">
    <property type="entry name" value="IMS_HHH_1"/>
</dbReference>
<dbReference type="Gene3D" id="1.10.150.20">
    <property type="entry name" value="5' to 3' exonuclease, C-terminal subdomain"/>
    <property type="match status" value="1"/>
</dbReference>
<dbReference type="GO" id="GO:0006281">
    <property type="term" value="P:DNA repair"/>
    <property type="evidence" value="ECO:0007669"/>
    <property type="project" value="UniProtKB-UniRule"/>
</dbReference>
<evidence type="ECO:0000256" key="5">
    <source>
        <dbReference type="ARBA" id="ARBA00022679"/>
    </source>
</evidence>
<evidence type="ECO:0000256" key="15">
    <source>
        <dbReference type="ARBA" id="ARBA00049244"/>
    </source>
</evidence>
<sequence>MDPVQLADASRLRTRATVLHADADSFFAAVEQRDKPSLRGRPVLVGGTGPRGVVSTASYEARRAGARSAMSMSRARRLSPAAAVLYPRFEAYSAYSRMIMSALGTLSELVEPLSIDEAFVDLEAGPFADDPAGAAADVRARIRELTGLAVSIGIGRTKLVAKLASDAGKPDGLLVVEPAQEDDFLLPLPVRAVPGIGPATAAALERLDVRTVADLRRQPLDILTMTVGESSGVNLFRLARGIDPRPVAVSGERKSVGAERTFAQDIFGTDLIAAAIDRVTDEALRRLTSHGGGARTVVAKVRFADFTTLTRSVTLAQPTAEPAELRAAAHQAARAAGISDSVRLLGVSFHNLSAHAQLTLPWDAEDVVPAVLDDPPDAPVDGAAGGPETLRLLSEENARPGLDVEHDTLGRGWVVHVRGRQATVRFESVDTPPARSQVLDLDADPLLLVPPLTPTLDG</sequence>
<dbReference type="GO" id="GO:0003887">
    <property type="term" value="F:DNA-directed DNA polymerase activity"/>
    <property type="evidence" value="ECO:0007669"/>
    <property type="project" value="UniProtKB-UniRule"/>
</dbReference>
<dbReference type="Gene3D" id="3.30.70.270">
    <property type="match status" value="1"/>
</dbReference>
<organism evidence="18 19">
    <name type="scientific">Cellulomonas xylanilytica</name>
    <dbReference type="NCBI Taxonomy" id="233583"/>
    <lineage>
        <taxon>Bacteria</taxon>
        <taxon>Bacillati</taxon>
        <taxon>Actinomycetota</taxon>
        <taxon>Actinomycetes</taxon>
        <taxon>Micrococcales</taxon>
        <taxon>Cellulomonadaceae</taxon>
        <taxon>Cellulomonas</taxon>
    </lineage>
</organism>
<dbReference type="GO" id="GO:0009432">
    <property type="term" value="P:SOS response"/>
    <property type="evidence" value="ECO:0007669"/>
    <property type="project" value="TreeGrafter"/>
</dbReference>
<keyword evidence="3 16" id="KW-0515">Mutator protein</keyword>
<dbReference type="EC" id="2.7.7.7" evidence="16"/>
<proteinExistence type="inferred from homology"/>
<dbReference type="Pfam" id="PF21999">
    <property type="entry name" value="IMS_HHH_1"/>
    <property type="match status" value="1"/>
</dbReference>
<dbReference type="Pfam" id="PF11799">
    <property type="entry name" value="IMS_C"/>
    <property type="match status" value="1"/>
</dbReference>
<evidence type="ECO:0000256" key="9">
    <source>
        <dbReference type="ARBA" id="ARBA00022763"/>
    </source>
</evidence>
<evidence type="ECO:0000259" key="17">
    <source>
        <dbReference type="PROSITE" id="PS50173"/>
    </source>
</evidence>
<dbReference type="Proteomes" id="UP000321118">
    <property type="component" value="Unassembled WGS sequence"/>
</dbReference>
<keyword evidence="13 16" id="KW-0234">DNA repair</keyword>
<evidence type="ECO:0000256" key="10">
    <source>
        <dbReference type="ARBA" id="ARBA00022842"/>
    </source>
</evidence>
<dbReference type="PANTHER" id="PTHR11076">
    <property type="entry name" value="DNA REPAIR POLYMERASE UMUC / TRANSFERASE FAMILY MEMBER"/>
    <property type="match status" value="1"/>
</dbReference>
<comment type="function">
    <text evidence="14 16">Poorly processive, error-prone DNA polymerase involved in untargeted mutagenesis. Copies undamaged DNA at stalled replication forks, which arise in vivo from mismatched or misaligned primer ends. These misaligned primers can be extended by PolIV. Exhibits no 3'-5' exonuclease (proofreading) activity. May be involved in translesional synthesis, in conjunction with the beta clamp from PolIII.</text>
</comment>
<evidence type="ECO:0000256" key="6">
    <source>
        <dbReference type="ARBA" id="ARBA00022695"/>
    </source>
</evidence>
<dbReference type="InterPro" id="IPR001126">
    <property type="entry name" value="UmuC"/>
</dbReference>
<dbReference type="NCBIfam" id="NF002677">
    <property type="entry name" value="PRK02406.1"/>
    <property type="match status" value="1"/>
</dbReference>
<dbReference type="GO" id="GO:0042276">
    <property type="term" value="P:error-prone translesion synthesis"/>
    <property type="evidence" value="ECO:0007669"/>
    <property type="project" value="TreeGrafter"/>
</dbReference>
<dbReference type="CDD" id="cd03586">
    <property type="entry name" value="PolY_Pol_IV_kappa"/>
    <property type="match status" value="1"/>
</dbReference>
<keyword evidence="10 16" id="KW-0460">Magnesium</keyword>
<evidence type="ECO:0000313" key="19">
    <source>
        <dbReference type="Proteomes" id="UP000321118"/>
    </source>
</evidence>
<evidence type="ECO:0000313" key="18">
    <source>
        <dbReference type="EMBL" id="GEK21175.1"/>
    </source>
</evidence>
<dbReference type="SUPFAM" id="SSF100879">
    <property type="entry name" value="Lesion bypass DNA polymerase (Y-family), little finger domain"/>
    <property type="match status" value="1"/>
</dbReference>
<dbReference type="GO" id="GO:0005829">
    <property type="term" value="C:cytosol"/>
    <property type="evidence" value="ECO:0007669"/>
    <property type="project" value="TreeGrafter"/>
</dbReference>
<feature type="site" description="Substrate discrimination" evidence="16">
    <location>
        <position position="27"/>
    </location>
</feature>
<name>A0A510V7Q7_9CELL</name>
<gene>
    <name evidence="16 18" type="primary">dinB</name>
    <name evidence="18" type="ORF">CXY01_16950</name>
</gene>
<comment type="similarity">
    <text evidence="2 16">Belongs to the DNA polymerase type-Y family.</text>
</comment>
<keyword evidence="8 16" id="KW-0479">Metal-binding</keyword>
<dbReference type="EMBL" id="BJUB01000004">
    <property type="protein sequence ID" value="GEK21175.1"/>
    <property type="molecule type" value="Genomic_DNA"/>
</dbReference>
<keyword evidence="19" id="KW-1185">Reference proteome</keyword>
<dbReference type="GO" id="GO:0000287">
    <property type="term" value="F:magnesium ion binding"/>
    <property type="evidence" value="ECO:0007669"/>
    <property type="project" value="UniProtKB-UniRule"/>
</dbReference>
<evidence type="ECO:0000256" key="14">
    <source>
        <dbReference type="ARBA" id="ARBA00025589"/>
    </source>
</evidence>
<reference evidence="18 19" key="1">
    <citation type="submission" date="2019-07" db="EMBL/GenBank/DDBJ databases">
        <title>Whole genome shotgun sequence of Cellulomonas xylanilytica NBRC 101102.</title>
        <authorList>
            <person name="Hosoyama A."/>
            <person name="Uohara A."/>
            <person name="Ohji S."/>
            <person name="Ichikawa N."/>
        </authorList>
    </citation>
    <scope>NUCLEOTIDE SEQUENCE [LARGE SCALE GENOMIC DNA]</scope>
    <source>
        <strain evidence="18 19">NBRC 101102</strain>
    </source>
</reference>
<evidence type="ECO:0000256" key="11">
    <source>
        <dbReference type="ARBA" id="ARBA00022932"/>
    </source>
</evidence>
<keyword evidence="4 16" id="KW-0963">Cytoplasm</keyword>
<keyword evidence="12 16" id="KW-0238">DNA-binding</keyword>
<dbReference type="InterPro" id="IPR036775">
    <property type="entry name" value="DNA_pol_Y-fam_lit_finger_sf"/>
</dbReference>
<dbReference type="InterPro" id="IPR043128">
    <property type="entry name" value="Rev_trsase/Diguanyl_cyclase"/>
</dbReference>
<comment type="caution">
    <text evidence="18">The sequence shown here is derived from an EMBL/GenBank/DDBJ whole genome shotgun (WGS) entry which is preliminary data.</text>
</comment>
<evidence type="ECO:0000256" key="3">
    <source>
        <dbReference type="ARBA" id="ARBA00022457"/>
    </source>
</evidence>
<dbReference type="Gene3D" id="3.40.1170.60">
    <property type="match status" value="1"/>
</dbReference>
<evidence type="ECO:0000256" key="7">
    <source>
        <dbReference type="ARBA" id="ARBA00022705"/>
    </source>
</evidence>
<dbReference type="AlphaFoldDB" id="A0A510V7Q7"/>
<evidence type="ECO:0000256" key="16">
    <source>
        <dbReference type="HAMAP-Rule" id="MF_01113"/>
    </source>
</evidence>
<keyword evidence="6 16" id="KW-0548">Nucleotidyltransferase</keyword>
<dbReference type="GO" id="GO:0003684">
    <property type="term" value="F:damaged DNA binding"/>
    <property type="evidence" value="ECO:0007669"/>
    <property type="project" value="InterPro"/>
</dbReference>
<keyword evidence="11 16" id="KW-0239">DNA-directed DNA polymerase</keyword>
<dbReference type="InterPro" id="IPR017961">
    <property type="entry name" value="DNA_pol_Y-fam_little_finger"/>
</dbReference>
<evidence type="ECO:0000256" key="8">
    <source>
        <dbReference type="ARBA" id="ARBA00022723"/>
    </source>
</evidence>
<dbReference type="RefSeq" id="WP_186813331.1">
    <property type="nucleotide sequence ID" value="NZ_BJUB01000004.1"/>
</dbReference>
<evidence type="ECO:0000256" key="13">
    <source>
        <dbReference type="ARBA" id="ARBA00023204"/>
    </source>
</evidence>
<evidence type="ECO:0000256" key="1">
    <source>
        <dbReference type="ARBA" id="ARBA00004496"/>
    </source>
</evidence>
<dbReference type="SUPFAM" id="SSF56672">
    <property type="entry name" value="DNA/RNA polymerases"/>
    <property type="match status" value="1"/>
</dbReference>
<protein>
    <recommendedName>
        <fullName evidence="16">DNA polymerase IV</fullName>
        <shortName evidence="16">Pol IV</shortName>
        <ecNumber evidence="16">2.7.7.7</ecNumber>
    </recommendedName>
</protein>
<feature type="domain" description="UmuC" evidence="17">
    <location>
        <begin position="18"/>
        <end position="197"/>
    </location>
</feature>
<dbReference type="GO" id="GO:0006261">
    <property type="term" value="P:DNA-templated DNA replication"/>
    <property type="evidence" value="ECO:0007669"/>
    <property type="project" value="UniProtKB-UniRule"/>
</dbReference>
<comment type="subunit">
    <text evidence="16">Monomer.</text>
</comment>
<comment type="cofactor">
    <cofactor evidence="16">
        <name>Mg(2+)</name>
        <dbReference type="ChEBI" id="CHEBI:18420"/>
    </cofactor>
    <text evidence="16">Binds 2 magnesium ions per subunit.</text>
</comment>
<evidence type="ECO:0000256" key="2">
    <source>
        <dbReference type="ARBA" id="ARBA00010945"/>
    </source>
</evidence>